<dbReference type="STRING" id="374463.BCI_0309"/>
<evidence type="ECO:0000259" key="9">
    <source>
        <dbReference type="Pfam" id="PF02781"/>
    </source>
</evidence>
<evidence type="ECO:0000256" key="4">
    <source>
        <dbReference type="ARBA" id="ARBA00022857"/>
    </source>
</evidence>
<feature type="active site" description="Proton acceptor" evidence="7">
    <location>
        <position position="239"/>
    </location>
</feature>
<dbReference type="GO" id="GO:0050661">
    <property type="term" value="F:NADP binding"/>
    <property type="evidence" value="ECO:0007669"/>
    <property type="project" value="UniProtKB-UniRule"/>
</dbReference>
<dbReference type="RefSeq" id="WP_011520491.1">
    <property type="nucleotide sequence ID" value="NC_007984.1"/>
</dbReference>
<evidence type="ECO:0000256" key="6">
    <source>
        <dbReference type="ARBA" id="ARBA00023277"/>
    </source>
</evidence>
<dbReference type="PANTHER" id="PTHR23429:SF0">
    <property type="entry name" value="GLUCOSE-6-PHOSPHATE 1-DEHYDROGENASE"/>
    <property type="match status" value="1"/>
</dbReference>
<dbReference type="AlphaFoldDB" id="Q1LTF6"/>
<dbReference type="InterPro" id="IPR022674">
    <property type="entry name" value="G6P_DH_NAD-bd"/>
</dbReference>
<dbReference type="PRINTS" id="PR00079">
    <property type="entry name" value="G6PDHDRGNASE"/>
</dbReference>
<dbReference type="NCBIfam" id="TIGR00871">
    <property type="entry name" value="zwf"/>
    <property type="match status" value="1"/>
</dbReference>
<dbReference type="EMBL" id="CP000238">
    <property type="protein sequence ID" value="ABF13942.1"/>
    <property type="molecule type" value="Genomic_DNA"/>
</dbReference>
<feature type="binding site" evidence="7">
    <location>
        <position position="234"/>
    </location>
    <ligand>
        <name>substrate</name>
    </ligand>
</feature>
<evidence type="ECO:0000256" key="5">
    <source>
        <dbReference type="ARBA" id="ARBA00023002"/>
    </source>
</evidence>
<evidence type="ECO:0000259" key="8">
    <source>
        <dbReference type="Pfam" id="PF00479"/>
    </source>
</evidence>
<evidence type="ECO:0000256" key="1">
    <source>
        <dbReference type="ARBA" id="ARBA00004937"/>
    </source>
</evidence>
<dbReference type="Gene3D" id="3.40.50.720">
    <property type="entry name" value="NAD(P)-binding Rossmann-like Domain"/>
    <property type="match status" value="1"/>
</dbReference>
<dbReference type="SUPFAM" id="SSF55347">
    <property type="entry name" value="Glyceraldehyde-3-phosphate dehydrogenase-like, C-terminal domain"/>
    <property type="match status" value="1"/>
</dbReference>
<dbReference type="HOGENOM" id="CLU_013524_5_0_6"/>
<dbReference type="FunFam" id="3.30.360.10:FF:000011">
    <property type="entry name" value="Glucose-6-phosphate 1-dehydrogenase"/>
    <property type="match status" value="1"/>
</dbReference>
<comment type="pathway">
    <text evidence="1 7">Carbohydrate degradation; pentose phosphate pathway; D-ribulose 5-phosphate from D-glucose 6-phosphate (oxidative stage): step 1/3.</text>
</comment>
<sequence length="492" mass="56719">MAVISIAQACDFVIFGTKGDLARRKLLPSLYHLEKLGYIHPDTRIIGIGRAEWDVNAYIYMVRQALETFIKEPIDEKLWSILSARLSFCNLDVNNICNFSILAKKLDLSNRITINYLAMPPTTFSSICQGLGRVGINKHPNRIVMEKPLGTSLASSLMINNQVSKYFDETQVYRVDHYLGKETVLNLLALRFANSLFSNNWNNRTIDHVQITVAEEVGIEGRWDYFDQVGQLRDMIQSHLLQILTIIAMAPPANLTTDSIRDEKVKVLRSLRPINHNNINYTTVRGQYTAGIVHGRKVPGYLEERGANKNSNTETFISVRVDIDNWQWVGVPFYLRTGKRLPVKCSEVVVYFKNPPINLFHDSYHELPANKLIIRLQPDEGIEIQILKKIPHLDHKHRLQTTKLDLNFTKTFNKVHLSDGYERLLLETMRGIQALFVRRDEVEEAWKWVDSILESWKLSNDTLQLYKAGTWGPIASFELMNQDNRSWHELEN</sequence>
<dbReference type="SUPFAM" id="SSF51735">
    <property type="entry name" value="NAD(P)-binding Rossmann-fold domains"/>
    <property type="match status" value="1"/>
</dbReference>
<evidence type="ECO:0000256" key="3">
    <source>
        <dbReference type="ARBA" id="ARBA00022526"/>
    </source>
</evidence>
<feature type="binding site" evidence="7">
    <location>
        <position position="50"/>
    </location>
    <ligand>
        <name>NADP(+)</name>
        <dbReference type="ChEBI" id="CHEBI:58349"/>
    </ligand>
</feature>
<accession>Q1LTF6</accession>
<feature type="binding site" evidence="7">
    <location>
        <position position="147"/>
    </location>
    <ligand>
        <name>NADP(+)</name>
        <dbReference type="ChEBI" id="CHEBI:58349"/>
    </ligand>
</feature>
<feature type="binding site" evidence="7">
    <location>
        <position position="344"/>
    </location>
    <ligand>
        <name>substrate</name>
    </ligand>
</feature>
<dbReference type="FunFam" id="3.40.50.720:FF:000079">
    <property type="entry name" value="Glucose-6-phosphate 1-dehydrogenase"/>
    <property type="match status" value="1"/>
</dbReference>
<dbReference type="EC" id="1.1.1.49" evidence="7"/>
<dbReference type="Pfam" id="PF02781">
    <property type="entry name" value="G6PD_C"/>
    <property type="match status" value="1"/>
</dbReference>
<keyword evidence="4 7" id="KW-0521">NADP</keyword>
<protein>
    <recommendedName>
        <fullName evidence="7">Glucose-6-phosphate 1-dehydrogenase</fullName>
        <shortName evidence="7">G6PD</shortName>
        <ecNumber evidence="7">1.1.1.49</ecNumber>
    </recommendedName>
</protein>
<feature type="domain" description="Glucose-6-phosphate dehydrogenase C-terminal" evidence="9">
    <location>
        <begin position="188"/>
        <end position="488"/>
    </location>
</feature>
<dbReference type="PIRSF" id="PIRSF000110">
    <property type="entry name" value="G6PD"/>
    <property type="match status" value="1"/>
</dbReference>
<feature type="binding site" evidence="7">
    <location>
        <position position="215"/>
    </location>
    <ligand>
        <name>substrate</name>
    </ligand>
</feature>
<proteinExistence type="inferred from homology"/>
<feature type="binding site" evidence="7">
    <location>
        <position position="181"/>
    </location>
    <ligand>
        <name>substrate</name>
    </ligand>
</feature>
<organism evidence="10 11">
    <name type="scientific">Baumannia cicadellinicola subsp. Homalodisca coagulata</name>
    <dbReference type="NCBI Taxonomy" id="374463"/>
    <lineage>
        <taxon>Bacteria</taxon>
        <taxon>Pseudomonadati</taxon>
        <taxon>Pseudomonadota</taxon>
        <taxon>Gammaproteobacteria</taxon>
        <taxon>Candidatus Palibaumannia</taxon>
    </lineage>
</organism>
<name>Q1LTF6_BAUCH</name>
<dbReference type="InterPro" id="IPR001282">
    <property type="entry name" value="G6P_DH"/>
</dbReference>
<dbReference type="GO" id="GO:0006006">
    <property type="term" value="P:glucose metabolic process"/>
    <property type="evidence" value="ECO:0007669"/>
    <property type="project" value="UniProtKB-KW"/>
</dbReference>
<dbReference type="Gene3D" id="3.30.360.10">
    <property type="entry name" value="Dihydrodipicolinate Reductase, domain 2"/>
    <property type="match status" value="1"/>
</dbReference>
<dbReference type="InterPro" id="IPR036291">
    <property type="entry name" value="NAD(P)-bd_dom_sf"/>
</dbReference>
<dbReference type="GO" id="GO:0005829">
    <property type="term" value="C:cytosol"/>
    <property type="evidence" value="ECO:0007669"/>
    <property type="project" value="TreeGrafter"/>
</dbReference>
<dbReference type="Proteomes" id="UP000002427">
    <property type="component" value="Chromosome"/>
</dbReference>
<dbReference type="InterPro" id="IPR022675">
    <property type="entry name" value="G6P_DH_C"/>
</dbReference>
<dbReference type="InterPro" id="IPR019796">
    <property type="entry name" value="G6P_DH_AS"/>
</dbReference>
<keyword evidence="5 7" id="KW-0560">Oxidoreductase</keyword>
<keyword evidence="3 7" id="KW-0313">Glucose metabolism</keyword>
<dbReference type="GO" id="GO:0009051">
    <property type="term" value="P:pentose-phosphate shunt, oxidative branch"/>
    <property type="evidence" value="ECO:0007669"/>
    <property type="project" value="TreeGrafter"/>
</dbReference>
<comment type="catalytic activity">
    <reaction evidence="7">
        <text>D-glucose 6-phosphate + NADP(+) = 6-phospho-D-glucono-1,5-lactone + NADPH + H(+)</text>
        <dbReference type="Rhea" id="RHEA:15841"/>
        <dbReference type="ChEBI" id="CHEBI:15378"/>
        <dbReference type="ChEBI" id="CHEBI:57783"/>
        <dbReference type="ChEBI" id="CHEBI:57955"/>
        <dbReference type="ChEBI" id="CHEBI:58349"/>
        <dbReference type="ChEBI" id="CHEBI:61548"/>
        <dbReference type="EC" id="1.1.1.49"/>
    </reaction>
</comment>
<dbReference type="PROSITE" id="PS00069">
    <property type="entry name" value="G6P_DEHYDROGENASE"/>
    <property type="match status" value="1"/>
</dbReference>
<feature type="binding site" evidence="7">
    <location>
        <begin position="92"/>
        <end position="93"/>
    </location>
    <ligand>
        <name>NADP(+)</name>
        <dbReference type="ChEBI" id="CHEBI:58349"/>
    </ligand>
</feature>
<evidence type="ECO:0000256" key="7">
    <source>
        <dbReference type="HAMAP-Rule" id="MF_00966"/>
    </source>
</evidence>
<reference evidence="10 11" key="1">
    <citation type="journal article" date="2006" name="PLoS Biol.">
        <title>Metabolic complementarity and genomics of the dual bacterial symbiosis of sharpshooters.</title>
        <authorList>
            <person name="Wu D."/>
            <person name="Daugherty S.C."/>
            <person name="Van Aken S.E."/>
            <person name="Pai G.H."/>
            <person name="Watkins K.L."/>
            <person name="Khouri H."/>
            <person name="Tallon L.J."/>
            <person name="Zaborsky J.M."/>
            <person name="Dunbar H.E."/>
            <person name="Tran P.L."/>
            <person name="Moran N.A."/>
            <person name="Eisen J.A."/>
        </authorList>
    </citation>
    <scope>NUCLEOTIDE SEQUENCE [LARGE SCALE GENOMIC DNA]</scope>
    <source>
        <strain evidence="10">Hc</strain>
    </source>
</reference>
<evidence type="ECO:0000313" key="10">
    <source>
        <dbReference type="EMBL" id="ABF13942.1"/>
    </source>
</evidence>
<feature type="binding site" evidence="7">
    <location>
        <position position="339"/>
    </location>
    <ligand>
        <name>substrate</name>
    </ligand>
</feature>
<evidence type="ECO:0000313" key="11">
    <source>
        <dbReference type="Proteomes" id="UP000002427"/>
    </source>
</evidence>
<comment type="caution">
    <text evidence="7">Lacks conserved residue(s) required for the propagation of feature annotation.</text>
</comment>
<evidence type="ECO:0000256" key="2">
    <source>
        <dbReference type="ARBA" id="ARBA00009975"/>
    </source>
</evidence>
<comment type="function">
    <text evidence="7">Catalyzes the oxidation of glucose 6-phosphate to 6-phosphogluconolactone.</text>
</comment>
<dbReference type="HAMAP" id="MF_00966">
    <property type="entry name" value="G6PD"/>
    <property type="match status" value="1"/>
</dbReference>
<dbReference type="Pfam" id="PF00479">
    <property type="entry name" value="G6PD_N"/>
    <property type="match status" value="1"/>
</dbReference>
<feature type="binding site" evidence="7">
    <location>
        <position position="177"/>
    </location>
    <ligand>
        <name>substrate</name>
    </ligand>
</feature>
<dbReference type="UniPathway" id="UPA00115">
    <property type="reaction ID" value="UER00408"/>
</dbReference>
<dbReference type="KEGG" id="bci:BCI_0309"/>
<keyword evidence="11" id="KW-1185">Reference proteome</keyword>
<comment type="similarity">
    <text evidence="2 7">Belongs to the glucose-6-phosphate dehydrogenase family.</text>
</comment>
<dbReference type="OrthoDB" id="9802739at2"/>
<dbReference type="PANTHER" id="PTHR23429">
    <property type="entry name" value="GLUCOSE-6-PHOSPHATE 1-DEHYDROGENASE G6PD"/>
    <property type="match status" value="1"/>
</dbReference>
<dbReference type="GO" id="GO:0004345">
    <property type="term" value="F:glucose-6-phosphate dehydrogenase activity"/>
    <property type="evidence" value="ECO:0007669"/>
    <property type="project" value="UniProtKB-UniRule"/>
</dbReference>
<keyword evidence="6 7" id="KW-0119">Carbohydrate metabolism</keyword>
<feature type="domain" description="Glucose-6-phosphate dehydrogenase NAD-binding" evidence="8">
    <location>
        <begin position="13"/>
        <end position="186"/>
    </location>
</feature>
<gene>
    <name evidence="7 10" type="primary">zwf</name>
    <name evidence="10" type="ordered locus">BCI_0309</name>
</gene>